<dbReference type="AlphaFoldDB" id="A0A4S4AVA0"/>
<dbReference type="SUPFAM" id="SSF89796">
    <property type="entry name" value="CoA-transferase family III (CaiB/BaiF)"/>
    <property type="match status" value="1"/>
</dbReference>
<dbReference type="PANTHER" id="PTHR48228:SF5">
    <property type="entry name" value="ALPHA-METHYLACYL-COA RACEMASE"/>
    <property type="match status" value="1"/>
</dbReference>
<keyword evidence="1" id="KW-0808">Transferase</keyword>
<accession>A0A4S4AVA0</accession>
<reference evidence="1 2" key="1">
    <citation type="submission" date="2019-04" db="EMBL/GenBank/DDBJ databases">
        <title>Azoarcus nasutitermitis sp. nov. isolated from termite nest.</title>
        <authorList>
            <person name="Lin S.-Y."/>
            <person name="Hameed A."/>
            <person name="Hsu Y.-H."/>
            <person name="Young C.-C."/>
        </authorList>
    </citation>
    <scope>NUCLEOTIDE SEQUENCE [LARGE SCALE GENOMIC DNA]</scope>
    <source>
        <strain evidence="1 2">CC-YHH838</strain>
    </source>
</reference>
<dbReference type="InterPro" id="IPR023606">
    <property type="entry name" value="CoA-Trfase_III_dom_1_sf"/>
</dbReference>
<protein>
    <submittedName>
        <fullName evidence="1">CoA transferase</fullName>
    </submittedName>
</protein>
<dbReference type="EMBL" id="SSOC01000005">
    <property type="protein sequence ID" value="THF63931.1"/>
    <property type="molecule type" value="Genomic_DNA"/>
</dbReference>
<dbReference type="Pfam" id="PF02515">
    <property type="entry name" value="CoA_transf_3"/>
    <property type="match status" value="1"/>
</dbReference>
<dbReference type="Gene3D" id="3.40.50.10540">
    <property type="entry name" value="Crotonobetainyl-coa:carnitine coa-transferase, domain 1"/>
    <property type="match status" value="2"/>
</dbReference>
<sequence length="390" mass="41221">MSGRPAPLAGLRVLDLTRLLPGPLATQHLADFGAEVIKIEDPGAGDYARSMGALHGDTSYFFRVVNRGKQSIRLDLKQDAGRELLLRLAESADVLVEGFRPGVMDKLGLGYEVLAARNPRLVMCSITGYGQDGPYAQRAGHDINYIGYAGVLDQIGRAGGPPALSNLQIGDLLGGTLSALFGLLVAVIDARASGQGRHVDVAMTDATLAHAIFPLCEVLAHGAVRPRGEDLLDGGVPCYGVYETADGRHLAVGALEEKFWFLLCDTLGRPDLRPAHLATGEAGRRAREELGAIFRGRTLADWVAVFDQVDCCVTPVLRMEESLRDPHLRARGMVAEVDGVRQFAPPVRLSGHVPALSAGAPAAGQHTDEILGGLGLDAGAIAALRGQGVI</sequence>
<organism evidence="1 2">
    <name type="scientific">Pseudothauera nasutitermitis</name>
    <dbReference type="NCBI Taxonomy" id="2565930"/>
    <lineage>
        <taxon>Bacteria</taxon>
        <taxon>Pseudomonadati</taxon>
        <taxon>Pseudomonadota</taxon>
        <taxon>Betaproteobacteria</taxon>
        <taxon>Rhodocyclales</taxon>
        <taxon>Zoogloeaceae</taxon>
        <taxon>Pseudothauera</taxon>
    </lineage>
</organism>
<dbReference type="Proteomes" id="UP000308430">
    <property type="component" value="Unassembled WGS sequence"/>
</dbReference>
<comment type="caution">
    <text evidence="1">The sequence shown here is derived from an EMBL/GenBank/DDBJ whole genome shotgun (WGS) entry which is preliminary data.</text>
</comment>
<dbReference type="OrthoDB" id="8523055at2"/>
<proteinExistence type="predicted"/>
<dbReference type="GO" id="GO:0016740">
    <property type="term" value="F:transferase activity"/>
    <property type="evidence" value="ECO:0007669"/>
    <property type="project" value="UniProtKB-KW"/>
</dbReference>
<gene>
    <name evidence="1" type="ORF">E6C76_15260</name>
</gene>
<name>A0A4S4AVA0_9RHOO</name>
<dbReference type="Gene3D" id="3.30.1540.10">
    <property type="entry name" value="formyl-coa transferase, domain 3"/>
    <property type="match status" value="1"/>
</dbReference>
<dbReference type="PANTHER" id="PTHR48228">
    <property type="entry name" value="SUCCINYL-COA--D-CITRAMALATE COA-TRANSFERASE"/>
    <property type="match status" value="1"/>
</dbReference>
<dbReference type="InterPro" id="IPR050509">
    <property type="entry name" value="CoA-transferase_III"/>
</dbReference>
<dbReference type="RefSeq" id="WP_136349089.1">
    <property type="nucleotide sequence ID" value="NZ_SSOC01000005.1"/>
</dbReference>
<dbReference type="InterPro" id="IPR003673">
    <property type="entry name" value="CoA-Trfase_fam_III"/>
</dbReference>
<dbReference type="InterPro" id="IPR044855">
    <property type="entry name" value="CoA-Trfase_III_dom3_sf"/>
</dbReference>
<evidence type="ECO:0000313" key="1">
    <source>
        <dbReference type="EMBL" id="THF63931.1"/>
    </source>
</evidence>
<keyword evidence="2" id="KW-1185">Reference proteome</keyword>
<evidence type="ECO:0000313" key="2">
    <source>
        <dbReference type="Proteomes" id="UP000308430"/>
    </source>
</evidence>